<dbReference type="AlphaFoldDB" id="A0A1H0W3I7"/>
<evidence type="ECO:0000256" key="2">
    <source>
        <dbReference type="ARBA" id="ARBA00010447"/>
    </source>
</evidence>
<dbReference type="InterPro" id="IPR015421">
    <property type="entry name" value="PyrdxlP-dep_Trfase_major"/>
</dbReference>
<dbReference type="PROSITE" id="PS00595">
    <property type="entry name" value="AA_TRANSFER_CLASS_5"/>
    <property type="match status" value="1"/>
</dbReference>
<dbReference type="PANTHER" id="PTHR43586">
    <property type="entry name" value="CYSTEINE DESULFURASE"/>
    <property type="match status" value="1"/>
</dbReference>
<evidence type="ECO:0000256" key="1">
    <source>
        <dbReference type="ARBA" id="ARBA00001933"/>
    </source>
</evidence>
<dbReference type="GO" id="GO:0031071">
    <property type="term" value="F:cysteine desulfurase activity"/>
    <property type="evidence" value="ECO:0007669"/>
    <property type="project" value="UniProtKB-EC"/>
</dbReference>
<dbReference type="InterPro" id="IPR020578">
    <property type="entry name" value="Aminotrans_V_PyrdxlP_BS"/>
</dbReference>
<evidence type="ECO:0000256" key="5">
    <source>
        <dbReference type="RuleBase" id="RU004504"/>
    </source>
</evidence>
<evidence type="ECO:0000313" key="8">
    <source>
        <dbReference type="EMBL" id="SDP85294.1"/>
    </source>
</evidence>
<organism evidence="8 9">
    <name type="scientific">Actinokineospora alba</name>
    <dbReference type="NCBI Taxonomy" id="504798"/>
    <lineage>
        <taxon>Bacteria</taxon>
        <taxon>Bacillati</taxon>
        <taxon>Actinomycetota</taxon>
        <taxon>Actinomycetes</taxon>
        <taxon>Pseudonocardiales</taxon>
        <taxon>Pseudonocardiaceae</taxon>
        <taxon>Actinokineospora</taxon>
    </lineage>
</organism>
<dbReference type="InterPro" id="IPR015422">
    <property type="entry name" value="PyrdxlP-dep_Trfase_small"/>
</dbReference>
<keyword evidence="3" id="KW-0663">Pyridoxal phosphate</keyword>
<dbReference type="InterPro" id="IPR000192">
    <property type="entry name" value="Aminotrans_V_dom"/>
</dbReference>
<gene>
    <name evidence="8" type="ORF">SAMN05192558_11783</name>
</gene>
<comment type="catalytic activity">
    <reaction evidence="4">
        <text>(sulfur carrier)-H + L-cysteine = (sulfur carrier)-SH + L-alanine</text>
        <dbReference type="Rhea" id="RHEA:43892"/>
        <dbReference type="Rhea" id="RHEA-COMP:14737"/>
        <dbReference type="Rhea" id="RHEA-COMP:14739"/>
        <dbReference type="ChEBI" id="CHEBI:29917"/>
        <dbReference type="ChEBI" id="CHEBI:35235"/>
        <dbReference type="ChEBI" id="CHEBI:57972"/>
        <dbReference type="ChEBI" id="CHEBI:64428"/>
        <dbReference type="EC" id="2.8.1.7"/>
    </reaction>
</comment>
<evidence type="ECO:0000259" key="7">
    <source>
        <dbReference type="Pfam" id="PF00266"/>
    </source>
</evidence>
<evidence type="ECO:0000256" key="3">
    <source>
        <dbReference type="ARBA" id="ARBA00022898"/>
    </source>
</evidence>
<dbReference type="Pfam" id="PF00266">
    <property type="entry name" value="Aminotran_5"/>
    <property type="match status" value="1"/>
</dbReference>
<accession>A0A1H0W3I7</accession>
<dbReference type="Gene3D" id="3.90.1150.10">
    <property type="entry name" value="Aspartate Aminotransferase, domain 1"/>
    <property type="match status" value="1"/>
</dbReference>
<reference evidence="9" key="1">
    <citation type="submission" date="2016-10" db="EMBL/GenBank/DDBJ databases">
        <authorList>
            <person name="Varghese N."/>
            <person name="Submissions S."/>
        </authorList>
    </citation>
    <scope>NUCLEOTIDE SEQUENCE [LARGE SCALE GENOMIC DNA]</scope>
    <source>
        <strain evidence="9">IBRC-M 10655</strain>
    </source>
</reference>
<keyword evidence="9" id="KW-1185">Reference proteome</keyword>
<sequence>MSTQSPPNPIAATRTRRLQPEGQVEQPPPGPRVLGGDVVVDTPRGLLTYANLDYAASAPCAVAAQEAVNEILPYYASVHRGAGALSQKCTRGFEHARQTLGWFIGARSDDLVVFTRSTTDSLNLLAHIVPADAKVVTFAGEHHANLLPWRDPIRLPVPATPAEAVAAAEAALTDLRRTHKGPILLAVTGASNVTGEVWPVAELARVARSVDARIALDAAQLAPHRRVDMAELDVDYLALSGHKLYAPFGAGILAGRSDWMDAATPYLAGGGASALVGDAAGEVSWHPSPSRHEAGSPNVIGAIAMAAVCTALDDADWAAMAAHEHRLVATLREGLATMSGARELSIFGPGADRVGIVTFAVAGHDSSDVSAYLAKWYGIGVRDGLFCSHPLTRGLLREAGSAECTLPPTAVRASVGLGSKIEHIDRLIDGLRGLTSGE</sequence>
<evidence type="ECO:0000313" key="9">
    <source>
        <dbReference type="Proteomes" id="UP000199651"/>
    </source>
</evidence>
<evidence type="ECO:0000256" key="6">
    <source>
        <dbReference type="SAM" id="MobiDB-lite"/>
    </source>
</evidence>
<dbReference type="SUPFAM" id="SSF53383">
    <property type="entry name" value="PLP-dependent transferases"/>
    <property type="match status" value="1"/>
</dbReference>
<proteinExistence type="inferred from homology"/>
<dbReference type="PANTHER" id="PTHR43586:SF8">
    <property type="entry name" value="CYSTEINE DESULFURASE 1, CHLOROPLASTIC"/>
    <property type="match status" value="1"/>
</dbReference>
<dbReference type="Proteomes" id="UP000199651">
    <property type="component" value="Unassembled WGS sequence"/>
</dbReference>
<protein>
    <submittedName>
        <fullName evidence="8">Selenocysteine lyase/Cysteine desulfurase</fullName>
    </submittedName>
</protein>
<dbReference type="OrthoDB" id="9804366at2"/>
<dbReference type="GO" id="GO:0016829">
    <property type="term" value="F:lyase activity"/>
    <property type="evidence" value="ECO:0007669"/>
    <property type="project" value="UniProtKB-KW"/>
</dbReference>
<dbReference type="EMBL" id="FNJB01000017">
    <property type="protein sequence ID" value="SDP85294.1"/>
    <property type="molecule type" value="Genomic_DNA"/>
</dbReference>
<dbReference type="InterPro" id="IPR015424">
    <property type="entry name" value="PyrdxlP-dep_Trfase"/>
</dbReference>
<comment type="cofactor">
    <cofactor evidence="1 5">
        <name>pyridoxal 5'-phosphate</name>
        <dbReference type="ChEBI" id="CHEBI:597326"/>
    </cofactor>
</comment>
<comment type="similarity">
    <text evidence="2">Belongs to the class-V pyridoxal-phosphate-dependent aminotransferase family. Csd subfamily.</text>
</comment>
<feature type="domain" description="Aminotransferase class V" evidence="7">
    <location>
        <begin position="51"/>
        <end position="427"/>
    </location>
</feature>
<dbReference type="RefSeq" id="WP_091383513.1">
    <property type="nucleotide sequence ID" value="NZ_FNDV01000007.1"/>
</dbReference>
<dbReference type="Gene3D" id="3.40.640.10">
    <property type="entry name" value="Type I PLP-dependent aspartate aminotransferase-like (Major domain)"/>
    <property type="match status" value="1"/>
</dbReference>
<keyword evidence="8" id="KW-0456">Lyase</keyword>
<evidence type="ECO:0000256" key="4">
    <source>
        <dbReference type="ARBA" id="ARBA00050776"/>
    </source>
</evidence>
<dbReference type="STRING" id="504798.SAMN05421871_10783"/>
<name>A0A1H0W3I7_9PSEU</name>
<feature type="region of interest" description="Disordered" evidence="6">
    <location>
        <begin position="1"/>
        <end position="35"/>
    </location>
</feature>